<dbReference type="RefSeq" id="WP_167414214.1">
    <property type="nucleotide sequence ID" value="NZ_UHDP01000001.1"/>
</dbReference>
<dbReference type="AlphaFoldDB" id="A0A380G048"/>
<accession>A0A380G048</accession>
<dbReference type="EMBL" id="UHDP01000001">
    <property type="protein sequence ID" value="SUM43897.1"/>
    <property type="molecule type" value="Genomic_DNA"/>
</dbReference>
<organism evidence="1 2">
    <name type="scientific">Staphylococcus intermedius NCTC 11048</name>
    <dbReference type="NCBI Taxonomy" id="1141106"/>
    <lineage>
        <taxon>Bacteria</taxon>
        <taxon>Bacillati</taxon>
        <taxon>Bacillota</taxon>
        <taxon>Bacilli</taxon>
        <taxon>Bacillales</taxon>
        <taxon>Staphylococcaceae</taxon>
        <taxon>Staphylococcus</taxon>
        <taxon>Staphylococcus intermedius group</taxon>
    </lineage>
</organism>
<keyword evidence="2" id="KW-1185">Reference proteome</keyword>
<protein>
    <submittedName>
        <fullName evidence="1">Uncharacterized protein</fullName>
    </submittedName>
</protein>
<dbReference type="Proteomes" id="UP000255549">
    <property type="component" value="Unassembled WGS sequence"/>
</dbReference>
<gene>
    <name evidence="1" type="ORF">NCTC11048_00196</name>
</gene>
<name>A0A380G048_STAIN</name>
<proteinExistence type="predicted"/>
<reference evidence="1 2" key="1">
    <citation type="submission" date="2018-06" db="EMBL/GenBank/DDBJ databases">
        <authorList>
            <consortium name="Pathogen Informatics"/>
            <person name="Doyle S."/>
        </authorList>
    </citation>
    <scope>NUCLEOTIDE SEQUENCE [LARGE SCALE GENOMIC DNA]</scope>
    <source>
        <strain evidence="2">NCTC 11048</strain>
    </source>
</reference>
<evidence type="ECO:0000313" key="1">
    <source>
        <dbReference type="EMBL" id="SUM43897.1"/>
    </source>
</evidence>
<sequence>MLQVTKFVYLTKDINNSILEKVIVFDRDNGLINENELIRYGLIENEPISTPSINNNVYPVYKIKTKAFRHLVGGNSMLEVNNQNIDYDKGDLLELNSNDIHISDILEYHLYDGVDEIESGYIYRKYD</sequence>
<evidence type="ECO:0000313" key="2">
    <source>
        <dbReference type="Proteomes" id="UP000255549"/>
    </source>
</evidence>